<dbReference type="InterPro" id="IPR036188">
    <property type="entry name" value="FAD/NAD-bd_sf"/>
</dbReference>
<dbReference type="RefSeq" id="WP_072950721.1">
    <property type="nucleotide sequence ID" value="NZ_FNSV01000005.1"/>
</dbReference>
<evidence type="ECO:0000259" key="6">
    <source>
        <dbReference type="Pfam" id="PF14759"/>
    </source>
</evidence>
<protein>
    <submittedName>
        <fullName evidence="7">3-phenylpropionate/trans-cinnamate dioxygenase ferredoxin reductase subunit</fullName>
    </submittedName>
</protein>
<keyword evidence="3" id="KW-0274">FAD</keyword>
<dbReference type="EMBL" id="FNSV01000005">
    <property type="protein sequence ID" value="SEB66230.1"/>
    <property type="molecule type" value="Genomic_DNA"/>
</dbReference>
<dbReference type="OrthoDB" id="4213189at2"/>
<proteinExistence type="predicted"/>
<feature type="domain" description="Reductase C-terminal" evidence="6">
    <location>
        <begin position="317"/>
        <end position="381"/>
    </location>
</feature>
<keyword evidence="8" id="KW-1185">Reference proteome</keyword>
<sequence>MRTVAVVGAALAGVRVVKGLRSNGFGGAITLIGDEPHLPYDRPPLSKGVLADNTGIDTLAYHARTWFDDNAIDLRLGESATHLDVDARLLTTDAGTVQFDDIVIASGARARNPFLDAPPGVFTLRTFDDAVRIRDAFNSAEHVVIIGGGFIGLEVASAARTRGTRVTVVELAKIPLSRNVGEDVAPTLGELARSHGVDLICERVVSAIEGGSRVERVVLDDGTAIACDAVIVGVGAIPNTEWLKNSGLDVGPAGVLCDSTGRAGPHVWAAGDVSVWRDSAGEPHRHEHWTSATEQARVVAHNIVDNGNRTVDSASFVWSDQFGKRISIVGDTTGHDTVRLLSAGTDDLAALYARDGILIGACVVDQLRLVLRSRKWVGAATLTSEIPEWDLADA</sequence>
<keyword evidence="7" id="KW-0223">Dioxygenase</keyword>
<name>A0A1H4L649_9NOCA</name>
<accession>A0A1H4L649</accession>
<dbReference type="SUPFAM" id="SSF55424">
    <property type="entry name" value="FAD/NAD-linked reductases, dimerisation (C-terminal) domain"/>
    <property type="match status" value="1"/>
</dbReference>
<dbReference type="PRINTS" id="PR00411">
    <property type="entry name" value="PNDRDTASEI"/>
</dbReference>
<dbReference type="GO" id="GO:0016651">
    <property type="term" value="F:oxidoreductase activity, acting on NAD(P)H"/>
    <property type="evidence" value="ECO:0007669"/>
    <property type="project" value="TreeGrafter"/>
</dbReference>
<dbReference type="Gene3D" id="3.50.50.60">
    <property type="entry name" value="FAD/NAD(P)-binding domain"/>
    <property type="match status" value="2"/>
</dbReference>
<evidence type="ECO:0000256" key="1">
    <source>
        <dbReference type="ARBA" id="ARBA00001974"/>
    </source>
</evidence>
<evidence type="ECO:0000256" key="2">
    <source>
        <dbReference type="ARBA" id="ARBA00022630"/>
    </source>
</evidence>
<dbReference type="SUPFAM" id="SSF51905">
    <property type="entry name" value="FAD/NAD(P)-binding domain"/>
    <property type="match status" value="2"/>
</dbReference>
<dbReference type="AlphaFoldDB" id="A0A1H4L649"/>
<dbReference type="InterPro" id="IPR028202">
    <property type="entry name" value="Reductase_C"/>
</dbReference>
<organism evidence="7 8">
    <name type="scientific">Rhodococcus koreensis</name>
    <dbReference type="NCBI Taxonomy" id="99653"/>
    <lineage>
        <taxon>Bacteria</taxon>
        <taxon>Bacillati</taxon>
        <taxon>Actinomycetota</taxon>
        <taxon>Actinomycetes</taxon>
        <taxon>Mycobacteriales</taxon>
        <taxon>Nocardiaceae</taxon>
        <taxon>Rhodococcus</taxon>
    </lineage>
</organism>
<dbReference type="Proteomes" id="UP000183561">
    <property type="component" value="Unassembled WGS sequence"/>
</dbReference>
<dbReference type="PRINTS" id="PR00368">
    <property type="entry name" value="FADPNR"/>
</dbReference>
<gene>
    <name evidence="7" type="ORF">SAMN04490239_1113</name>
</gene>
<dbReference type="Pfam" id="PF14759">
    <property type="entry name" value="Reductase_C"/>
    <property type="match status" value="1"/>
</dbReference>
<evidence type="ECO:0000256" key="3">
    <source>
        <dbReference type="ARBA" id="ARBA00022827"/>
    </source>
</evidence>
<evidence type="ECO:0000259" key="5">
    <source>
        <dbReference type="Pfam" id="PF07992"/>
    </source>
</evidence>
<dbReference type="PANTHER" id="PTHR43557">
    <property type="entry name" value="APOPTOSIS-INDUCING FACTOR 1"/>
    <property type="match status" value="1"/>
</dbReference>
<dbReference type="PANTHER" id="PTHR43557:SF2">
    <property type="entry name" value="RIESKE DOMAIN-CONTAINING PROTEIN-RELATED"/>
    <property type="match status" value="1"/>
</dbReference>
<evidence type="ECO:0000313" key="7">
    <source>
        <dbReference type="EMBL" id="SEB66230.1"/>
    </source>
</evidence>
<dbReference type="Pfam" id="PF07992">
    <property type="entry name" value="Pyr_redox_2"/>
    <property type="match status" value="1"/>
</dbReference>
<dbReference type="InterPro" id="IPR050446">
    <property type="entry name" value="FAD-oxidoreductase/Apoptosis"/>
</dbReference>
<feature type="domain" description="FAD/NAD(P)-binding" evidence="5">
    <location>
        <begin position="3"/>
        <end position="296"/>
    </location>
</feature>
<evidence type="ECO:0000313" key="8">
    <source>
        <dbReference type="Proteomes" id="UP000183561"/>
    </source>
</evidence>
<dbReference type="GO" id="GO:0051213">
    <property type="term" value="F:dioxygenase activity"/>
    <property type="evidence" value="ECO:0007669"/>
    <property type="project" value="UniProtKB-KW"/>
</dbReference>
<dbReference type="InterPro" id="IPR023753">
    <property type="entry name" value="FAD/NAD-binding_dom"/>
</dbReference>
<dbReference type="Gene3D" id="3.30.390.30">
    <property type="match status" value="1"/>
</dbReference>
<dbReference type="GO" id="GO:0005737">
    <property type="term" value="C:cytoplasm"/>
    <property type="evidence" value="ECO:0007669"/>
    <property type="project" value="TreeGrafter"/>
</dbReference>
<evidence type="ECO:0000256" key="4">
    <source>
        <dbReference type="ARBA" id="ARBA00023002"/>
    </source>
</evidence>
<reference evidence="8" key="1">
    <citation type="submission" date="2016-10" db="EMBL/GenBank/DDBJ databases">
        <authorList>
            <person name="Varghese N."/>
            <person name="Submissions S."/>
        </authorList>
    </citation>
    <scope>NUCLEOTIDE SEQUENCE [LARGE SCALE GENOMIC DNA]</scope>
    <source>
        <strain evidence="8">DSM 44498</strain>
    </source>
</reference>
<keyword evidence="4" id="KW-0560">Oxidoreductase</keyword>
<dbReference type="InterPro" id="IPR016156">
    <property type="entry name" value="FAD/NAD-linked_Rdtase_dimer_sf"/>
</dbReference>
<keyword evidence="2" id="KW-0285">Flavoprotein</keyword>
<comment type="cofactor">
    <cofactor evidence="1">
        <name>FAD</name>
        <dbReference type="ChEBI" id="CHEBI:57692"/>
    </cofactor>
</comment>